<feature type="region of interest" description="Disordered" evidence="1">
    <location>
        <begin position="49"/>
        <end position="78"/>
    </location>
</feature>
<evidence type="ECO:0000313" key="3">
    <source>
        <dbReference type="EMBL" id="OQP85793.1"/>
    </source>
</evidence>
<keyword evidence="2" id="KW-0472">Membrane</keyword>
<dbReference type="EMBL" id="MSPX01000011">
    <property type="protein sequence ID" value="OQP85793.1"/>
    <property type="molecule type" value="Genomic_DNA"/>
</dbReference>
<comment type="caution">
    <text evidence="3">The sequence shown here is derived from an EMBL/GenBank/DDBJ whole genome shotgun (WGS) entry which is preliminary data.</text>
</comment>
<keyword evidence="4" id="KW-1185">Reference proteome</keyword>
<feature type="transmembrane region" description="Helical" evidence="2">
    <location>
        <begin position="101"/>
        <end position="120"/>
    </location>
</feature>
<keyword evidence="2" id="KW-1133">Transmembrane helix</keyword>
<dbReference type="Proteomes" id="UP000192652">
    <property type="component" value="Unassembled WGS sequence"/>
</dbReference>
<accession>A0ABX3PCQ0</accession>
<dbReference type="RefSeq" id="WP_081176560.1">
    <property type="nucleotide sequence ID" value="NZ_MSPX01000011.1"/>
</dbReference>
<proteinExistence type="predicted"/>
<evidence type="ECO:0000313" key="4">
    <source>
        <dbReference type="Proteomes" id="UP000192652"/>
    </source>
</evidence>
<feature type="transmembrane region" description="Helical" evidence="2">
    <location>
        <begin position="168"/>
        <end position="187"/>
    </location>
</feature>
<evidence type="ECO:0000256" key="1">
    <source>
        <dbReference type="SAM" id="MobiDB-lite"/>
    </source>
</evidence>
<name>A0ABX3PCQ0_9HYPH</name>
<reference evidence="3 4" key="1">
    <citation type="journal article" date="2017" name="Antonie Van Leeuwenhoek">
        <title>Rhizobium rhizosphaerae sp. nov., a novel species isolated from rice rhizosphere.</title>
        <authorList>
            <person name="Zhao J.J."/>
            <person name="Zhang J."/>
            <person name="Zhang R.J."/>
            <person name="Zhang C.W."/>
            <person name="Yin H.Q."/>
            <person name="Zhang X.X."/>
        </authorList>
    </citation>
    <scope>NUCLEOTIDE SEQUENCE [LARGE SCALE GENOMIC DNA]</scope>
    <source>
        <strain evidence="3 4">RD15</strain>
    </source>
</reference>
<feature type="transmembrane region" description="Helical" evidence="2">
    <location>
        <begin position="141"/>
        <end position="162"/>
    </location>
</feature>
<sequence length="197" mass="20246">MTTSPLDFPKGVHPDAAIAAGLPYEGGATLGSPAPARIEIAQSGEFKIPAPKGSQAPAAAPAPATAGPTSPAPAAPVQAAAQAVQPPIRFDAISAPPISPVQMVSGGAAFLLLAVLFLMVKISITRSLQSRMAAPGPASEAGWMFFVWATFTALCLITAYIANLWMRLPVSIPAALLSLLLLVLFLRKRAGALSTRR</sequence>
<protein>
    <submittedName>
        <fullName evidence="3">Uncharacterized protein</fullName>
    </submittedName>
</protein>
<keyword evidence="2" id="KW-0812">Transmembrane</keyword>
<gene>
    <name evidence="3" type="ORF">BTR14_13490</name>
</gene>
<feature type="compositionally biased region" description="Low complexity" evidence="1">
    <location>
        <begin position="49"/>
        <end position="69"/>
    </location>
</feature>
<organism evidence="3 4">
    <name type="scientific">Xaviernesmea rhizosphaerae</name>
    <dbReference type="NCBI Taxonomy" id="1672749"/>
    <lineage>
        <taxon>Bacteria</taxon>
        <taxon>Pseudomonadati</taxon>
        <taxon>Pseudomonadota</taxon>
        <taxon>Alphaproteobacteria</taxon>
        <taxon>Hyphomicrobiales</taxon>
        <taxon>Rhizobiaceae</taxon>
        <taxon>Rhizobium/Agrobacterium group</taxon>
        <taxon>Xaviernesmea</taxon>
    </lineage>
</organism>
<evidence type="ECO:0000256" key="2">
    <source>
        <dbReference type="SAM" id="Phobius"/>
    </source>
</evidence>